<evidence type="ECO:0000313" key="6">
    <source>
        <dbReference type="EMBL" id="MFO3717740.1"/>
    </source>
</evidence>
<feature type="domain" description="Methyltransferase" evidence="5">
    <location>
        <begin position="99"/>
        <end position="228"/>
    </location>
</feature>
<dbReference type="Gene3D" id="3.40.50.150">
    <property type="entry name" value="Vaccinia Virus protein VP39"/>
    <property type="match status" value="1"/>
</dbReference>
<dbReference type="InterPro" id="IPR050320">
    <property type="entry name" value="N5-glutamine_MTase"/>
</dbReference>
<comment type="catalytic activity">
    <reaction evidence="4">
        <text>L-glutaminyl-[peptide chain release factor] + S-adenosyl-L-methionine = N(5)-methyl-L-glutaminyl-[peptide chain release factor] + S-adenosyl-L-homocysteine + H(+)</text>
        <dbReference type="Rhea" id="RHEA:42896"/>
        <dbReference type="Rhea" id="RHEA-COMP:10271"/>
        <dbReference type="Rhea" id="RHEA-COMP:10272"/>
        <dbReference type="ChEBI" id="CHEBI:15378"/>
        <dbReference type="ChEBI" id="CHEBI:30011"/>
        <dbReference type="ChEBI" id="CHEBI:57856"/>
        <dbReference type="ChEBI" id="CHEBI:59789"/>
        <dbReference type="ChEBI" id="CHEBI:61891"/>
        <dbReference type="EC" id="2.1.1.297"/>
    </reaction>
</comment>
<dbReference type="PANTHER" id="PTHR18895:SF74">
    <property type="entry name" value="MTRF1L RELEASE FACTOR GLUTAMINE METHYLTRANSFERASE"/>
    <property type="match status" value="1"/>
</dbReference>
<comment type="function">
    <text evidence="4">Methylates the class 1 translation termination release factors RF1/PrfA and RF2/PrfB on the glutamine residue of the universally conserved GGQ motif.</text>
</comment>
<feature type="binding site" evidence="4">
    <location>
        <position position="129"/>
    </location>
    <ligand>
        <name>S-adenosyl-L-methionine</name>
        <dbReference type="ChEBI" id="CHEBI:59789"/>
    </ligand>
</feature>
<accession>A0ABW9N0W4</accession>
<dbReference type="EC" id="2.1.1.297" evidence="4"/>
<dbReference type="HAMAP" id="MF_02126">
    <property type="entry name" value="RF_methyltr_PrmC"/>
    <property type="match status" value="1"/>
</dbReference>
<dbReference type="NCBIfam" id="TIGR03534">
    <property type="entry name" value="RF_mod_PrmC"/>
    <property type="match status" value="1"/>
</dbReference>
<dbReference type="Gene3D" id="1.10.8.10">
    <property type="entry name" value="DNA helicase RuvA subunit, C-terminal domain"/>
    <property type="match status" value="1"/>
</dbReference>
<proteinExistence type="inferred from homology"/>
<keyword evidence="1 4" id="KW-0489">Methyltransferase</keyword>
<dbReference type="GO" id="GO:0102559">
    <property type="term" value="F:peptide chain release factor N(5)-glutamine methyltransferase activity"/>
    <property type="evidence" value="ECO:0007669"/>
    <property type="project" value="UniProtKB-EC"/>
</dbReference>
<dbReference type="InterPro" id="IPR002052">
    <property type="entry name" value="DNA_methylase_N6_adenine_CS"/>
</dbReference>
<dbReference type="CDD" id="cd02440">
    <property type="entry name" value="AdoMet_MTases"/>
    <property type="match status" value="1"/>
</dbReference>
<dbReference type="InterPro" id="IPR019874">
    <property type="entry name" value="RF_methyltr_PrmC"/>
</dbReference>
<dbReference type="PROSITE" id="PS00092">
    <property type="entry name" value="N6_MTASE"/>
    <property type="match status" value="1"/>
</dbReference>
<feature type="binding site" evidence="4">
    <location>
        <begin position="171"/>
        <end position="174"/>
    </location>
    <ligand>
        <name>substrate</name>
    </ligand>
</feature>
<comment type="caution">
    <text evidence="6">The sequence shown here is derived from an EMBL/GenBank/DDBJ whole genome shotgun (WGS) entry which is preliminary data.</text>
</comment>
<evidence type="ECO:0000256" key="3">
    <source>
        <dbReference type="ARBA" id="ARBA00022691"/>
    </source>
</evidence>
<feature type="binding site" evidence="4">
    <location>
        <begin position="106"/>
        <end position="110"/>
    </location>
    <ligand>
        <name>S-adenosyl-L-methionine</name>
        <dbReference type="ChEBI" id="CHEBI:59789"/>
    </ligand>
</feature>
<dbReference type="InterPro" id="IPR029063">
    <property type="entry name" value="SAM-dependent_MTases_sf"/>
</dbReference>
<name>A0ABW9N0W4_9FIRM</name>
<protein>
    <recommendedName>
        <fullName evidence="4">Release factor glutamine methyltransferase</fullName>
        <shortName evidence="4">RF MTase</shortName>
        <ecNumber evidence="4">2.1.1.297</ecNumber>
    </recommendedName>
    <alternativeName>
        <fullName evidence="4">N5-glutamine methyltransferase PrmC</fullName>
    </alternativeName>
    <alternativeName>
        <fullName evidence="4">Protein-(glutamine-N5) MTase PrmC</fullName>
    </alternativeName>
    <alternativeName>
        <fullName evidence="4">Protein-glutamine N-methyltransferase PrmC</fullName>
    </alternativeName>
</protein>
<evidence type="ECO:0000256" key="4">
    <source>
        <dbReference type="HAMAP-Rule" id="MF_02126"/>
    </source>
</evidence>
<comment type="similarity">
    <text evidence="4">Belongs to the protein N5-glutamine methyltransferase family. PrmC subfamily.</text>
</comment>
<evidence type="ECO:0000259" key="5">
    <source>
        <dbReference type="Pfam" id="PF13847"/>
    </source>
</evidence>
<organism evidence="6 7">
    <name type="scientific">Anaerococcus groningensis</name>
    <dbReference type="NCBI Taxonomy" id="3115616"/>
    <lineage>
        <taxon>Bacteria</taxon>
        <taxon>Bacillati</taxon>
        <taxon>Bacillota</taxon>
        <taxon>Tissierellia</taxon>
        <taxon>Tissierellales</taxon>
        <taxon>Peptoniphilaceae</taxon>
        <taxon>Anaerococcus</taxon>
    </lineage>
</organism>
<feature type="binding site" evidence="4">
    <location>
        <position position="171"/>
    </location>
    <ligand>
        <name>S-adenosyl-L-methionine</name>
        <dbReference type="ChEBI" id="CHEBI:59789"/>
    </ligand>
</feature>
<gene>
    <name evidence="4 6" type="primary">prmC</name>
    <name evidence="6" type="ORF">AB9Q04_05150</name>
</gene>
<comment type="caution">
    <text evidence="4">Lacks conserved residue(s) required for the propagation of feature annotation.</text>
</comment>
<dbReference type="EMBL" id="JBGMEG010000008">
    <property type="protein sequence ID" value="MFO3717740.1"/>
    <property type="molecule type" value="Genomic_DNA"/>
</dbReference>
<evidence type="ECO:0000256" key="1">
    <source>
        <dbReference type="ARBA" id="ARBA00022603"/>
    </source>
</evidence>
<dbReference type="InterPro" id="IPR004556">
    <property type="entry name" value="HemK-like"/>
</dbReference>
<sequence length="264" mass="29829">MKIKDILAKNNPDLIIALSYLIDKSKSFIYLNQDFTLNEETSYDLKIIEQKLAKGEPLQYAIGHWDFFGLDLLVDKRALIPRFETEILVEYILDSPINKKSILDIGTGTGAISLALANNLDESKVIGVDISDKALSLADENKKRLALDNVNFLKSDLFTNVNEKFDLVVSNPPYISEEDYKSLDKKLFYEPKTALVGGIDGLDFYKDIIKEASNYLNDDGHLIFEIGYDQKAAINDLLIKSDFKNIDNIKDYNGFDRIVVAQKG</sequence>
<evidence type="ECO:0000313" key="7">
    <source>
        <dbReference type="Proteomes" id="UP001637993"/>
    </source>
</evidence>
<reference evidence="6 7" key="1">
    <citation type="journal article" date="2025" name="Anaerobe">
        <title>Description of Anaerococcus kampingiae sp. nov., Anaerococcus groningensis sp. nov., Anaerococcus martiniensis sp. nov., and Anaerococcus cruorum sp. nov., isolated from human clinical specimens.</title>
        <authorList>
            <person name="Boiten K.E."/>
            <person name="Meijer J."/>
            <person name="van Wezel E.M."/>
            <person name="Veloo A.C.M."/>
        </authorList>
    </citation>
    <scope>NUCLEOTIDE SEQUENCE [LARGE SCALE GENOMIC DNA]</scope>
    <source>
        <strain evidence="6 7">ENR1011</strain>
    </source>
</reference>
<keyword evidence="3 4" id="KW-0949">S-adenosyl-L-methionine</keyword>
<keyword evidence="2 4" id="KW-0808">Transferase</keyword>
<dbReference type="SUPFAM" id="SSF53335">
    <property type="entry name" value="S-adenosyl-L-methionine-dependent methyltransferases"/>
    <property type="match status" value="1"/>
</dbReference>
<evidence type="ECO:0000256" key="2">
    <source>
        <dbReference type="ARBA" id="ARBA00022679"/>
    </source>
</evidence>
<dbReference type="RefSeq" id="WP_410024298.1">
    <property type="nucleotide sequence ID" value="NZ_JBGMEG010000008.1"/>
</dbReference>
<dbReference type="InterPro" id="IPR025714">
    <property type="entry name" value="Methyltranfer_dom"/>
</dbReference>
<dbReference type="NCBIfam" id="TIGR00536">
    <property type="entry name" value="hemK_fam"/>
    <property type="match status" value="1"/>
</dbReference>
<dbReference type="PANTHER" id="PTHR18895">
    <property type="entry name" value="HEMK METHYLTRANSFERASE"/>
    <property type="match status" value="1"/>
</dbReference>
<dbReference type="Pfam" id="PF13847">
    <property type="entry name" value="Methyltransf_31"/>
    <property type="match status" value="1"/>
</dbReference>
<dbReference type="GO" id="GO:0032259">
    <property type="term" value="P:methylation"/>
    <property type="evidence" value="ECO:0007669"/>
    <property type="project" value="UniProtKB-KW"/>
</dbReference>
<keyword evidence="7" id="KW-1185">Reference proteome</keyword>
<dbReference type="Proteomes" id="UP001637993">
    <property type="component" value="Unassembled WGS sequence"/>
</dbReference>